<feature type="transmembrane region" description="Helical" evidence="2">
    <location>
        <begin position="80"/>
        <end position="108"/>
    </location>
</feature>
<evidence type="ECO:0000256" key="2">
    <source>
        <dbReference type="SAM" id="Phobius"/>
    </source>
</evidence>
<dbReference type="Proteomes" id="UP000270296">
    <property type="component" value="Unassembled WGS sequence"/>
</dbReference>
<feature type="chain" id="PRO_5043140334" evidence="3">
    <location>
        <begin position="26"/>
        <end position="177"/>
    </location>
</feature>
<keyword evidence="3" id="KW-0732">Signal</keyword>
<evidence type="ECO:0000313" key="5">
    <source>
        <dbReference type="Proteomes" id="UP000270296"/>
    </source>
</evidence>
<feature type="region of interest" description="Disordered" evidence="1">
    <location>
        <begin position="125"/>
        <end position="177"/>
    </location>
</feature>
<keyword evidence="5" id="KW-1185">Reference proteome</keyword>
<name>A0A183J0B4_9BILA</name>
<keyword evidence="2" id="KW-0812">Transmembrane</keyword>
<reference evidence="6" key="1">
    <citation type="submission" date="2016-06" db="UniProtKB">
        <authorList>
            <consortium name="WormBaseParasite"/>
        </authorList>
    </citation>
    <scope>IDENTIFICATION</scope>
</reference>
<sequence length="177" mass="20001">MAQGMALTITYRVLLLVAICGLASAQFRKAVYYYAKRRIEEMQNEAVKRDKFTYWHLTTDQPTNEVALKAKEYVAWHKLVLYYIFTYWFLFPIGAIIILCFLLLHYLYIITEELQRKTPSEKVSDAAAALPQQAGSAEAVADKEDQTVEISSTTSSAPEESAESVDHRASTTSSNTT</sequence>
<accession>A0A183J0B4</accession>
<feature type="signal peptide" evidence="3">
    <location>
        <begin position="1"/>
        <end position="25"/>
    </location>
</feature>
<dbReference type="AlphaFoldDB" id="A0A183J0B4"/>
<dbReference type="WBParaSite" id="SBAD_0000964501-mRNA-1">
    <property type="protein sequence ID" value="SBAD_0000964501-mRNA-1"/>
    <property type="gene ID" value="SBAD_0000964501"/>
</dbReference>
<evidence type="ECO:0000256" key="3">
    <source>
        <dbReference type="SAM" id="SignalP"/>
    </source>
</evidence>
<protein>
    <submittedName>
        <fullName evidence="6">TRP domain-containing protein</fullName>
    </submittedName>
</protein>
<proteinExistence type="predicted"/>
<organism evidence="6">
    <name type="scientific">Soboliphyme baturini</name>
    <dbReference type="NCBI Taxonomy" id="241478"/>
    <lineage>
        <taxon>Eukaryota</taxon>
        <taxon>Metazoa</taxon>
        <taxon>Ecdysozoa</taxon>
        <taxon>Nematoda</taxon>
        <taxon>Enoplea</taxon>
        <taxon>Dorylaimia</taxon>
        <taxon>Dioctophymatida</taxon>
        <taxon>Dioctophymatoidea</taxon>
        <taxon>Soboliphymatidae</taxon>
        <taxon>Soboliphyme</taxon>
    </lineage>
</organism>
<feature type="compositionally biased region" description="Low complexity" evidence="1">
    <location>
        <begin position="126"/>
        <end position="139"/>
    </location>
</feature>
<keyword evidence="2" id="KW-1133">Transmembrane helix</keyword>
<keyword evidence="2" id="KW-0472">Membrane</keyword>
<dbReference type="EMBL" id="UZAM01012565">
    <property type="protein sequence ID" value="VDP22447.1"/>
    <property type="molecule type" value="Genomic_DNA"/>
</dbReference>
<evidence type="ECO:0000313" key="4">
    <source>
        <dbReference type="EMBL" id="VDP22447.1"/>
    </source>
</evidence>
<reference evidence="4 5" key="2">
    <citation type="submission" date="2018-11" db="EMBL/GenBank/DDBJ databases">
        <authorList>
            <consortium name="Pathogen Informatics"/>
        </authorList>
    </citation>
    <scope>NUCLEOTIDE SEQUENCE [LARGE SCALE GENOMIC DNA]</scope>
</reference>
<evidence type="ECO:0000256" key="1">
    <source>
        <dbReference type="SAM" id="MobiDB-lite"/>
    </source>
</evidence>
<evidence type="ECO:0000313" key="6">
    <source>
        <dbReference type="WBParaSite" id="SBAD_0000964501-mRNA-1"/>
    </source>
</evidence>
<gene>
    <name evidence="4" type="ORF">SBAD_LOCUS9312</name>
</gene>